<evidence type="ECO:0000256" key="5">
    <source>
        <dbReference type="ARBA" id="ARBA00023004"/>
    </source>
</evidence>
<keyword evidence="10" id="KW-1185">Reference proteome</keyword>
<keyword evidence="2 7" id="KW-0349">Heme</keyword>
<dbReference type="InterPro" id="IPR001128">
    <property type="entry name" value="Cyt_P450"/>
</dbReference>
<keyword evidence="3 7" id="KW-0479">Metal-binding</keyword>
<dbReference type="GO" id="GO:0016705">
    <property type="term" value="F:oxidoreductase activity, acting on paired donors, with incorporation or reduction of molecular oxygen"/>
    <property type="evidence" value="ECO:0007669"/>
    <property type="project" value="InterPro"/>
</dbReference>
<organism evidence="9 10">
    <name type="scientific">Candidatus Nitrospira nitrificans</name>
    <dbReference type="NCBI Taxonomy" id="1742973"/>
    <lineage>
        <taxon>Bacteria</taxon>
        <taxon>Pseudomonadati</taxon>
        <taxon>Nitrospirota</taxon>
        <taxon>Nitrospiria</taxon>
        <taxon>Nitrospirales</taxon>
        <taxon>Nitrospiraceae</taxon>
        <taxon>Nitrospira</taxon>
    </lineage>
</organism>
<dbReference type="RefSeq" id="WP_090901235.1">
    <property type="nucleotide sequence ID" value="NZ_CZPZ01000033.1"/>
</dbReference>
<evidence type="ECO:0000256" key="8">
    <source>
        <dbReference type="RuleBase" id="RU000461"/>
    </source>
</evidence>
<reference evidence="10" key="1">
    <citation type="submission" date="2015-10" db="EMBL/GenBank/DDBJ databases">
        <authorList>
            <person name="Luecker S."/>
            <person name="Luecker S."/>
        </authorList>
    </citation>
    <scope>NUCLEOTIDE SEQUENCE [LARGE SCALE GENOMIC DNA]</scope>
</reference>
<dbReference type="InterPro" id="IPR002401">
    <property type="entry name" value="Cyt_P450_E_grp-I"/>
</dbReference>
<gene>
    <name evidence="9" type="ORF">COMA2_60139</name>
</gene>
<name>A0A0S4LNG8_9BACT</name>
<dbReference type="AlphaFoldDB" id="A0A0S4LNG8"/>
<evidence type="ECO:0000256" key="4">
    <source>
        <dbReference type="ARBA" id="ARBA00023002"/>
    </source>
</evidence>
<dbReference type="GO" id="GO:0004497">
    <property type="term" value="F:monooxygenase activity"/>
    <property type="evidence" value="ECO:0007669"/>
    <property type="project" value="UniProtKB-KW"/>
</dbReference>
<dbReference type="PRINTS" id="PR00463">
    <property type="entry name" value="EP450I"/>
</dbReference>
<evidence type="ECO:0000256" key="2">
    <source>
        <dbReference type="ARBA" id="ARBA00022617"/>
    </source>
</evidence>
<comment type="similarity">
    <text evidence="1 8">Belongs to the cytochrome P450 family.</text>
</comment>
<dbReference type="EC" id="1.14.13.133" evidence="9"/>
<proteinExistence type="inferred from homology"/>
<dbReference type="EMBL" id="CZPZ01000033">
    <property type="protein sequence ID" value="CUS39068.1"/>
    <property type="molecule type" value="Genomic_DNA"/>
</dbReference>
<protein>
    <submittedName>
        <fullName evidence="9">Putative Pentalenene oxygenase</fullName>
        <ecNumber evidence="9">1.14.13.133</ecNumber>
    </submittedName>
</protein>
<dbReference type="GO" id="GO:0020037">
    <property type="term" value="F:heme binding"/>
    <property type="evidence" value="ECO:0007669"/>
    <property type="project" value="InterPro"/>
</dbReference>
<dbReference type="Pfam" id="PF00067">
    <property type="entry name" value="p450"/>
    <property type="match status" value="1"/>
</dbReference>
<dbReference type="PANTHER" id="PTHR24291:SF50">
    <property type="entry name" value="BIFUNCTIONAL ALBAFLAVENONE MONOOXYGENASE_TERPENE SYNTHASE"/>
    <property type="match status" value="1"/>
</dbReference>
<evidence type="ECO:0000256" key="7">
    <source>
        <dbReference type="PIRSR" id="PIRSR602401-1"/>
    </source>
</evidence>
<dbReference type="Proteomes" id="UP000198736">
    <property type="component" value="Unassembled WGS sequence"/>
</dbReference>
<evidence type="ECO:0000256" key="6">
    <source>
        <dbReference type="ARBA" id="ARBA00023033"/>
    </source>
</evidence>
<keyword evidence="5 7" id="KW-0408">Iron</keyword>
<keyword evidence="4 8" id="KW-0560">Oxidoreductase</keyword>
<dbReference type="InterPro" id="IPR017972">
    <property type="entry name" value="Cyt_P450_CS"/>
</dbReference>
<dbReference type="PRINTS" id="PR00385">
    <property type="entry name" value="P450"/>
</dbReference>
<dbReference type="Gene3D" id="1.10.630.10">
    <property type="entry name" value="Cytochrome P450"/>
    <property type="match status" value="1"/>
</dbReference>
<evidence type="ECO:0000313" key="10">
    <source>
        <dbReference type="Proteomes" id="UP000198736"/>
    </source>
</evidence>
<comment type="cofactor">
    <cofactor evidence="7">
        <name>heme</name>
        <dbReference type="ChEBI" id="CHEBI:30413"/>
    </cofactor>
</comment>
<dbReference type="PROSITE" id="PS00086">
    <property type="entry name" value="CYTOCHROME_P450"/>
    <property type="match status" value="1"/>
</dbReference>
<sequence>MTDHTIPPPSLSGPPVSRWWGCFPELRRDTLGVLLRCHAYGDVVKLPMGLVLELLLRRRDAAMYVLNHPADVKHVLVTNQENYRKAPVAPAESRIFGRGLLHAEGETHHRQRRLFLPFFHGNHVTAYADLITGKADKLVTGWQDGATIDIGRDMADLTLTVIWRLLFGRDVGPEADTIRETIAVGQSLIKRQYDSLLASLTPLWVPTQTHRRLARGLGALESMIRGFIDERCMSPHRNDDVLSLLLAATDADGRRLGDQEIRDELMTFLLAGHETTANALTWTWFLLSQFRSVRERLTHELHEVLGDRLPEAADVPRLRYTKMIWDESLGLYPPAWTLHTRLAHAQDRLPSGAVLPPSSWVFISPWNLHRNARWFADPNRFDPERFSEEAQRTRPPFSYIPFGAGGRRCLGESFAELEGLLILATIASKVRLRLVDGQTIRPEPVMTLRPDGPVQMIVQRAGMTEHIPSPRPNPLIPSPC</sequence>
<dbReference type="SUPFAM" id="SSF48264">
    <property type="entry name" value="Cytochrome P450"/>
    <property type="match status" value="1"/>
</dbReference>
<evidence type="ECO:0000256" key="3">
    <source>
        <dbReference type="ARBA" id="ARBA00022723"/>
    </source>
</evidence>
<feature type="binding site" description="axial binding residue" evidence="7">
    <location>
        <position position="409"/>
    </location>
    <ligand>
        <name>heme</name>
        <dbReference type="ChEBI" id="CHEBI:30413"/>
    </ligand>
    <ligandPart>
        <name>Fe</name>
        <dbReference type="ChEBI" id="CHEBI:18248"/>
    </ligandPart>
</feature>
<dbReference type="STRING" id="1742973.COMA2_60139"/>
<dbReference type="InterPro" id="IPR050196">
    <property type="entry name" value="Cytochrome_P450_Monoox"/>
</dbReference>
<dbReference type="InterPro" id="IPR036396">
    <property type="entry name" value="Cyt_P450_sf"/>
</dbReference>
<dbReference type="OrthoDB" id="140159at2"/>
<keyword evidence="6 8" id="KW-0503">Monooxygenase</keyword>
<evidence type="ECO:0000313" key="9">
    <source>
        <dbReference type="EMBL" id="CUS39068.1"/>
    </source>
</evidence>
<dbReference type="PANTHER" id="PTHR24291">
    <property type="entry name" value="CYTOCHROME P450 FAMILY 4"/>
    <property type="match status" value="1"/>
</dbReference>
<evidence type="ECO:0000256" key="1">
    <source>
        <dbReference type="ARBA" id="ARBA00010617"/>
    </source>
</evidence>
<accession>A0A0S4LNG8</accession>
<dbReference type="GO" id="GO:0005506">
    <property type="term" value="F:iron ion binding"/>
    <property type="evidence" value="ECO:0007669"/>
    <property type="project" value="InterPro"/>
</dbReference>